<accession>A0AC61SBE8</accession>
<reference evidence="1" key="1">
    <citation type="submission" date="2018-09" db="EMBL/GenBank/DDBJ databases">
        <title>A genomic encyclopedia of anaerobic methanotrophic archaea.</title>
        <authorList>
            <person name="Skennerton C.T."/>
            <person name="Chadwick G.L."/>
            <person name="Laso-Perez R."/>
            <person name="Leu A.O."/>
            <person name="Speth D.R."/>
            <person name="Yu H."/>
            <person name="Morgan-Lang C."/>
            <person name="Hatzenpichler R."/>
            <person name="Goudeau D."/>
            <person name="Malmstrom R."/>
            <person name="Woyke T."/>
            <person name="Hallam S."/>
            <person name="Tyson G.W."/>
            <person name="Wegener G."/>
            <person name="Boetius A."/>
            <person name="Orphan V.J."/>
        </authorList>
    </citation>
    <scope>NUCLEOTIDE SEQUENCE</scope>
    <source>
        <strain evidence="1">CONS3730D10UFb2</strain>
    </source>
</reference>
<dbReference type="EMBL" id="QYBA01000112">
    <property type="protein sequence ID" value="TKY91895.1"/>
    <property type="molecule type" value="Genomic_DNA"/>
</dbReference>
<comment type="caution">
    <text evidence="1">The sequence shown here is derived from an EMBL/GenBank/DDBJ whole genome shotgun (WGS) entry which is preliminary data.</text>
</comment>
<evidence type="ECO:0000313" key="1">
    <source>
        <dbReference type="EMBL" id="TKY91895.1"/>
    </source>
</evidence>
<name>A0AC61SBE8_9EURY</name>
<proteinExistence type="predicted"/>
<organism evidence="1 2">
    <name type="scientific">Candidatus Methanomarinus sp</name>
    <dbReference type="NCBI Taxonomy" id="3386244"/>
    <lineage>
        <taxon>Archaea</taxon>
        <taxon>Methanobacteriati</taxon>
        <taxon>Methanobacteriota</taxon>
        <taxon>Stenosarchaea group</taxon>
        <taxon>Methanomicrobia</taxon>
        <taxon>Methanosarcinales</taxon>
        <taxon>ANME-2 cluster</taxon>
        <taxon>Candidatus Methanocomedenaceae</taxon>
        <taxon>Candidatus Methanomarinus</taxon>
    </lineage>
</organism>
<dbReference type="Proteomes" id="UP000315423">
    <property type="component" value="Unassembled WGS sequence"/>
</dbReference>
<evidence type="ECO:0000313" key="2">
    <source>
        <dbReference type="Proteomes" id="UP000315423"/>
    </source>
</evidence>
<sequence>MSHNLLLLHFNNDSAYGENYTHVYDFSGNGNNGTVNGTPVWSSSAGKFDGAYTFDGINDYIETCNISHINGSNPMTIEFWFKTTFNSESQPIIDAGEVTIPDKSLEFWLTAQDQVGLSNKPPTNTPGLYWGFWDNDIYIPSINYYDGNWHHVLVTLYDNTTVEISYDDTRPDGYIWNGNGTGTWTSSSQPFDLCRPPKIETVPFWIGHSRLQFWAQGNTYFNGTIDEVAVYNRSLSTNEITEHYTQGVIKPVVSPYCVYLGSLSTTDLADIDYTSRNSSYSKFCFGVNDSKIGDINTTNTFYIAYESETTTGNYTVRYANGSSGTNVSFNDSKVAWSSTNNATNWTQAKFTPDLWLASINSGDIFQLGVYVENSTGANYTNFMLYNDPIGDVNYPISDPGIKWYQSDSGGTDSTRDGTHSGDMTIRVGMAKDPVGPGTVEHNLTLRYTNGSWCYTINESFISSDDNDVDIVFDTEKVLNGVYKMNVTAVADDNSSDVESFLTTANFTIDNPTYVNTTGWWRCGGVFNTSSIPITSAVENATSGERICVLNGNYYNESVNVNRSHLTLYTMNPNGVNVSGDTNHVFNVTADYVNITGFNVTGATGVDTAGFYLYNADNCKIWNNTVSGNTWDIRIENSSSTFENNRLNNTTVSFTYSGNLSLKGVGMPAGNPYRWNDIGKFINATNQSVGAWLFLNFSYSDSDVIGLNESNLTIWKYNGTEWTEVGGVQVDSEYNIIGVNITSFGVFSPGTVAPDIISWNNNMTKNDSTNVTVNGSETVCFNVTPDQSIDTWHWYENGTDMLRDFDNFTTSWTVSGIYNVSVNATNSNGITNTITWQITVNDEITEDDEITPPLSIIGLEDSTIGQTYINWTWTYPSDVDFVDVMIYLNGTFMTNVSMDVEYYNATGLTPDTNYTISTHTIDTSGNINNAWVNDSATTEYDNTPPLSIIGLDDSTIGQTYINWTWTDPSDSDFADVMIYLNGTFITNVSKDVEHYNATGLTPDTNYTISTHTIDTSGNINNTWVNDSATTEYDYTPPLSIIGLDESAISQTYIIWTWTDPSDSDFSEVMIYLNGTFITNVSKDVEYYNATGLTPDTNYTISTHTADTSGNINNAWVNHTAWTSSPLHHIYLISTSLTLNIGESTNLTAVGYDHYDDQMSNLTFTWNSNPQGIGSFNLINDSTVNFTAINAGRTEVYAVNGNISSNETYKVWITVNAATGSGNVVNLTGNATSGNSTVIVNLTDTSVNGTVNITEIGDPLNDTTVNGSRNCLDEIVEIVKGENITVTYEIDYALENDTNRTSYLYIRVNYSDLQLGNIDEETLFIYLFHNDSCWEKMGKIENPDLCIDNGRNTDDDYVWANVTQDGVFMLGGTLLTPPSSPSSTKSKYRGHGTGLFFTVQTDTPTPTPTPTAIVSSMTPEPTEPMGFGVQVEEKKKIYPWLLLLILMLAIHISAINIVENYAQKTDA</sequence>
<protein>
    <submittedName>
        <fullName evidence="1">Uncharacterized protein</fullName>
    </submittedName>
</protein>
<gene>
    <name evidence="1" type="ORF">C5S46_03490</name>
</gene>